<keyword evidence="7 8" id="KW-0472">Membrane</keyword>
<dbReference type="CDD" id="cd18577">
    <property type="entry name" value="ABC_6TM_Pgp_ABCB1_D1_like"/>
    <property type="match status" value="1"/>
</dbReference>
<feature type="transmembrane region" description="Helical" evidence="8">
    <location>
        <begin position="79"/>
        <end position="104"/>
    </location>
</feature>
<feature type="domain" description="ABC transporter" evidence="10">
    <location>
        <begin position="161"/>
        <end position="397"/>
    </location>
</feature>
<keyword evidence="6 8" id="KW-1133">Transmembrane helix</keyword>
<gene>
    <name evidence="12" type="ORF">KIN20_031667</name>
</gene>
<dbReference type="InterPro" id="IPR003439">
    <property type="entry name" value="ABC_transporter-like_ATP-bd"/>
</dbReference>
<dbReference type="FunFam" id="3.40.50.300:FF:000916">
    <property type="entry name" value="ABC transporter B family member 9"/>
    <property type="match status" value="1"/>
</dbReference>
<dbReference type="GO" id="GO:0015421">
    <property type="term" value="F:ABC-type oligopeptide transporter activity"/>
    <property type="evidence" value="ECO:0007669"/>
    <property type="project" value="TreeGrafter"/>
</dbReference>
<dbReference type="GO" id="GO:0005524">
    <property type="term" value="F:ATP binding"/>
    <property type="evidence" value="ECO:0007669"/>
    <property type="project" value="UniProtKB-KW"/>
</dbReference>
<dbReference type="Gene3D" id="1.20.1560.10">
    <property type="entry name" value="ABC transporter type 1, transmembrane domain"/>
    <property type="match status" value="1"/>
</dbReference>
<evidence type="ECO:0000256" key="1">
    <source>
        <dbReference type="ARBA" id="ARBA00004141"/>
    </source>
</evidence>
<evidence type="ECO:0000313" key="13">
    <source>
        <dbReference type="Proteomes" id="UP001196413"/>
    </source>
</evidence>
<dbReference type="InterPro" id="IPR017871">
    <property type="entry name" value="ABC_transporter-like_CS"/>
</dbReference>
<dbReference type="SMART" id="SM00382">
    <property type="entry name" value="AAA"/>
    <property type="match status" value="1"/>
</dbReference>
<dbReference type="InterPro" id="IPR027417">
    <property type="entry name" value="P-loop_NTPase"/>
</dbReference>
<dbReference type="SUPFAM" id="SSF90123">
    <property type="entry name" value="ABC transporter transmembrane region"/>
    <property type="match status" value="1"/>
</dbReference>
<sequence length="462" mass="51033">MTLVMLAFFPIIFGPLGVTSKMMGKIIPKEQSQYTNAGATAEEVIHGIRTVIAFNGQEKEIKRYSCILEKGMRYGVQKAFLTSLATAFVMALVFISMAVSFWYGTKLVVSSQITPGTVFAVFWAVLSGTFSLGLAAPQINQPSIDSMSKSGKCLEDVEGRILINDVHFTYPSRPEVEVLKGISLNVDSGQHIALVGHSGCGKSTLVGLLLRFYDQQSGKVFIDDVPISDLNIEHLRNIIGVVSQEPALFADTVENNIRLGCNDISHEEIEKCCKMANAHEFIMKLNEGYKTRIGDGGVQLSGGQKQRVAIARALARNPRILILDEATSALDAESESIVQQALENAQFGRTTISIAHRLSAIRNADHIYVFDNGRIVEDGNHDVLMTRNGLYSELVRAQEIEQLKQGDTTDEEFDFTSFRRKSLLRESSMRKMSTRLARAISQLSNTVENEVASLEEEAKEEK</sequence>
<accession>A0AAD5R5V5</accession>
<evidence type="ECO:0000256" key="2">
    <source>
        <dbReference type="ARBA" id="ARBA00007577"/>
    </source>
</evidence>
<dbReference type="PANTHER" id="PTHR43394">
    <property type="entry name" value="ATP-DEPENDENT PERMEASE MDL1, MITOCHONDRIAL"/>
    <property type="match status" value="1"/>
</dbReference>
<feature type="domain" description="ABC transmembrane type-1" evidence="11">
    <location>
        <begin position="1"/>
        <end position="141"/>
    </location>
</feature>
<dbReference type="PROSITE" id="PS50893">
    <property type="entry name" value="ABC_TRANSPORTER_2"/>
    <property type="match status" value="1"/>
</dbReference>
<dbReference type="Pfam" id="PF00664">
    <property type="entry name" value="ABC_membrane"/>
    <property type="match status" value="1"/>
</dbReference>
<dbReference type="InterPro" id="IPR011527">
    <property type="entry name" value="ABC1_TM_dom"/>
</dbReference>
<evidence type="ECO:0000259" key="10">
    <source>
        <dbReference type="PROSITE" id="PS50893"/>
    </source>
</evidence>
<feature type="signal peptide" evidence="9">
    <location>
        <begin position="1"/>
        <end position="20"/>
    </location>
</feature>
<organism evidence="12 13">
    <name type="scientific">Parelaphostrongylus tenuis</name>
    <name type="common">Meningeal worm</name>
    <dbReference type="NCBI Taxonomy" id="148309"/>
    <lineage>
        <taxon>Eukaryota</taxon>
        <taxon>Metazoa</taxon>
        <taxon>Ecdysozoa</taxon>
        <taxon>Nematoda</taxon>
        <taxon>Chromadorea</taxon>
        <taxon>Rhabditida</taxon>
        <taxon>Rhabditina</taxon>
        <taxon>Rhabditomorpha</taxon>
        <taxon>Strongyloidea</taxon>
        <taxon>Metastrongylidae</taxon>
        <taxon>Parelaphostrongylus</taxon>
    </lineage>
</organism>
<dbReference type="SUPFAM" id="SSF52540">
    <property type="entry name" value="P-loop containing nucleoside triphosphate hydrolases"/>
    <property type="match status" value="1"/>
</dbReference>
<dbReference type="Proteomes" id="UP001196413">
    <property type="component" value="Unassembled WGS sequence"/>
</dbReference>
<evidence type="ECO:0000256" key="5">
    <source>
        <dbReference type="ARBA" id="ARBA00022840"/>
    </source>
</evidence>
<comment type="similarity">
    <text evidence="2">Belongs to the ABC transporter superfamily. ABCB family. Multidrug resistance exporter (TC 3.A.1.201) subfamily.</text>
</comment>
<dbReference type="AlphaFoldDB" id="A0AAD5R5V5"/>
<dbReference type="GO" id="GO:0090374">
    <property type="term" value="P:oligopeptide export from mitochondrion"/>
    <property type="evidence" value="ECO:0007669"/>
    <property type="project" value="TreeGrafter"/>
</dbReference>
<evidence type="ECO:0000256" key="3">
    <source>
        <dbReference type="ARBA" id="ARBA00022692"/>
    </source>
</evidence>
<keyword evidence="3 8" id="KW-0812">Transmembrane</keyword>
<dbReference type="CDD" id="cd03249">
    <property type="entry name" value="ABC_MTABC3_MDL1_MDL2"/>
    <property type="match status" value="1"/>
</dbReference>
<proteinExistence type="inferred from homology"/>
<dbReference type="Gene3D" id="3.40.50.300">
    <property type="entry name" value="P-loop containing nucleotide triphosphate hydrolases"/>
    <property type="match status" value="1"/>
</dbReference>
<dbReference type="PROSITE" id="PS00211">
    <property type="entry name" value="ABC_TRANSPORTER_1"/>
    <property type="match status" value="1"/>
</dbReference>
<evidence type="ECO:0000256" key="9">
    <source>
        <dbReference type="SAM" id="SignalP"/>
    </source>
</evidence>
<evidence type="ECO:0000256" key="7">
    <source>
        <dbReference type="ARBA" id="ARBA00023136"/>
    </source>
</evidence>
<comment type="caution">
    <text evidence="12">The sequence shown here is derived from an EMBL/GenBank/DDBJ whole genome shotgun (WGS) entry which is preliminary data.</text>
</comment>
<feature type="chain" id="PRO_5041899626" description="ABC transporter, ATP-binding protein" evidence="9">
    <location>
        <begin position="21"/>
        <end position="462"/>
    </location>
</feature>
<keyword evidence="5" id="KW-0067">ATP-binding</keyword>
<reference evidence="12" key="1">
    <citation type="submission" date="2021-06" db="EMBL/GenBank/DDBJ databases">
        <title>Parelaphostrongylus tenuis whole genome reference sequence.</title>
        <authorList>
            <person name="Garwood T.J."/>
            <person name="Larsen P.A."/>
            <person name="Fountain-Jones N.M."/>
            <person name="Garbe J.R."/>
            <person name="Macchietto M.G."/>
            <person name="Kania S.A."/>
            <person name="Gerhold R.W."/>
            <person name="Richards J.E."/>
            <person name="Wolf T.M."/>
        </authorList>
    </citation>
    <scope>NUCLEOTIDE SEQUENCE</scope>
    <source>
        <strain evidence="12">MNPRO001-30</strain>
        <tissue evidence="12">Meninges</tissue>
    </source>
</reference>
<protein>
    <recommendedName>
        <fullName evidence="14">ABC transporter, ATP-binding protein</fullName>
    </recommendedName>
</protein>
<dbReference type="PROSITE" id="PS50929">
    <property type="entry name" value="ABC_TM1F"/>
    <property type="match status" value="1"/>
</dbReference>
<dbReference type="InterPro" id="IPR003593">
    <property type="entry name" value="AAA+_ATPase"/>
</dbReference>
<dbReference type="PANTHER" id="PTHR43394:SF27">
    <property type="entry name" value="ATP-DEPENDENT TRANSLOCASE ABCB1-LIKE"/>
    <property type="match status" value="1"/>
</dbReference>
<evidence type="ECO:0000259" key="11">
    <source>
        <dbReference type="PROSITE" id="PS50929"/>
    </source>
</evidence>
<dbReference type="GO" id="GO:0005743">
    <property type="term" value="C:mitochondrial inner membrane"/>
    <property type="evidence" value="ECO:0007669"/>
    <property type="project" value="TreeGrafter"/>
</dbReference>
<feature type="transmembrane region" description="Helical" evidence="8">
    <location>
        <begin position="116"/>
        <end position="136"/>
    </location>
</feature>
<dbReference type="InterPro" id="IPR039421">
    <property type="entry name" value="Type_1_exporter"/>
</dbReference>
<evidence type="ECO:0000256" key="6">
    <source>
        <dbReference type="ARBA" id="ARBA00022989"/>
    </source>
</evidence>
<evidence type="ECO:0008006" key="14">
    <source>
        <dbReference type="Google" id="ProtNLM"/>
    </source>
</evidence>
<dbReference type="EMBL" id="JAHQIW010006717">
    <property type="protein sequence ID" value="KAJ1370037.1"/>
    <property type="molecule type" value="Genomic_DNA"/>
</dbReference>
<evidence type="ECO:0000313" key="12">
    <source>
        <dbReference type="EMBL" id="KAJ1370037.1"/>
    </source>
</evidence>
<keyword evidence="4" id="KW-0547">Nucleotide-binding</keyword>
<dbReference type="GO" id="GO:0016887">
    <property type="term" value="F:ATP hydrolysis activity"/>
    <property type="evidence" value="ECO:0007669"/>
    <property type="project" value="InterPro"/>
</dbReference>
<dbReference type="InterPro" id="IPR036640">
    <property type="entry name" value="ABC1_TM_sf"/>
</dbReference>
<comment type="subcellular location">
    <subcellularLocation>
        <location evidence="1">Membrane</location>
        <topology evidence="1">Multi-pass membrane protein</topology>
    </subcellularLocation>
</comment>
<keyword evidence="13" id="KW-1185">Reference proteome</keyword>
<name>A0AAD5R5V5_PARTN</name>
<dbReference type="Pfam" id="PF00005">
    <property type="entry name" value="ABC_tran"/>
    <property type="match status" value="1"/>
</dbReference>
<evidence type="ECO:0000256" key="8">
    <source>
        <dbReference type="SAM" id="Phobius"/>
    </source>
</evidence>
<evidence type="ECO:0000256" key="4">
    <source>
        <dbReference type="ARBA" id="ARBA00022741"/>
    </source>
</evidence>
<keyword evidence="9" id="KW-0732">Signal</keyword>